<sequence>MKLSKEQRKVIEVLGYTYLRVGQFDKAERIFQGLASLFSNDLKLRRYLAYIATAKGDPASALSLLSECIDPVMMRSDDAPLLLIQAKALWGLGRQSESKDVFERYLLLVEQN</sequence>
<protein>
    <submittedName>
        <fullName evidence="1">Uncharacterized protein</fullName>
    </submittedName>
</protein>
<dbReference type="InterPro" id="IPR011990">
    <property type="entry name" value="TPR-like_helical_dom_sf"/>
</dbReference>
<organism evidence="1 2">
    <name type="scientific">Halodesulfovibrio marinisediminis DSM 17456</name>
    <dbReference type="NCBI Taxonomy" id="1121457"/>
    <lineage>
        <taxon>Bacteria</taxon>
        <taxon>Pseudomonadati</taxon>
        <taxon>Thermodesulfobacteriota</taxon>
        <taxon>Desulfovibrionia</taxon>
        <taxon>Desulfovibrionales</taxon>
        <taxon>Desulfovibrionaceae</taxon>
        <taxon>Halodesulfovibrio</taxon>
    </lineage>
</organism>
<dbReference type="SUPFAM" id="SSF48452">
    <property type="entry name" value="TPR-like"/>
    <property type="match status" value="1"/>
</dbReference>
<dbReference type="STRING" id="1121457.SAMN02745161_2520"/>
<dbReference type="Gene3D" id="1.25.40.10">
    <property type="entry name" value="Tetratricopeptide repeat domain"/>
    <property type="match status" value="1"/>
</dbReference>
<evidence type="ECO:0000313" key="2">
    <source>
        <dbReference type="Proteomes" id="UP000184694"/>
    </source>
</evidence>
<dbReference type="Proteomes" id="UP000184694">
    <property type="component" value="Unassembled WGS sequence"/>
</dbReference>
<dbReference type="OrthoDB" id="5517422at2"/>
<keyword evidence="2" id="KW-1185">Reference proteome</keyword>
<evidence type="ECO:0000313" key="1">
    <source>
        <dbReference type="EMBL" id="SIO28355.1"/>
    </source>
</evidence>
<proteinExistence type="predicted"/>
<name>A0A1N6I8S2_9BACT</name>
<gene>
    <name evidence="1" type="ORF">SAMN02745161_2520</name>
</gene>
<reference evidence="2" key="1">
    <citation type="submission" date="2016-11" db="EMBL/GenBank/DDBJ databases">
        <authorList>
            <person name="Varghese N."/>
            <person name="Submissions S."/>
        </authorList>
    </citation>
    <scope>NUCLEOTIDE SEQUENCE [LARGE SCALE GENOMIC DNA]</scope>
    <source>
        <strain evidence="2">DSM 17456</strain>
    </source>
</reference>
<dbReference type="RefSeq" id="WP_074217293.1">
    <property type="nucleotide sequence ID" value="NZ_FSRG01000006.1"/>
</dbReference>
<dbReference type="EMBL" id="FSRG01000006">
    <property type="protein sequence ID" value="SIO28355.1"/>
    <property type="molecule type" value="Genomic_DNA"/>
</dbReference>
<accession>A0A1N6I8S2</accession>
<dbReference type="AlphaFoldDB" id="A0A1N6I8S2"/>